<dbReference type="InterPro" id="IPR006143">
    <property type="entry name" value="RND_pump_MFP"/>
</dbReference>
<reference evidence="7" key="2">
    <citation type="submission" date="2009-09" db="EMBL/GenBank/DDBJ databases">
        <title>Complete sequence of chromosome of Candidatus Accumulibacter phosphatis clade IIA str. UW-1.</title>
        <authorList>
            <consortium name="US DOE Joint Genome Institute"/>
            <person name="Martin H.G."/>
            <person name="Ivanova N."/>
            <person name="Kunin V."/>
            <person name="Warnecke F."/>
            <person name="Barry K."/>
            <person name="He S."/>
            <person name="Salamov A."/>
            <person name="Szeto E."/>
            <person name="Dalin E."/>
            <person name="Pangilinan J.L."/>
            <person name="Lapidus A."/>
            <person name="Lowry S."/>
            <person name="Kyrpides N.C."/>
            <person name="McMahon K.D."/>
            <person name="Hugenholtz P."/>
        </authorList>
    </citation>
    <scope>NUCLEOTIDE SEQUENCE [LARGE SCALE GENOMIC DNA]</scope>
    <source>
        <strain evidence="7">UW-1</strain>
    </source>
</reference>
<dbReference type="InterPro" id="IPR058792">
    <property type="entry name" value="Beta-barrel_RND_2"/>
</dbReference>
<dbReference type="Gene3D" id="2.40.50.100">
    <property type="match status" value="1"/>
</dbReference>
<evidence type="ECO:0000259" key="6">
    <source>
        <dbReference type="Pfam" id="PF25989"/>
    </source>
</evidence>
<feature type="compositionally biased region" description="Pro residues" evidence="2">
    <location>
        <begin position="374"/>
        <end position="384"/>
    </location>
</feature>
<evidence type="ECO:0000259" key="5">
    <source>
        <dbReference type="Pfam" id="PF25954"/>
    </source>
</evidence>
<organism evidence="7">
    <name type="scientific">Accumulibacter regalis</name>
    <dbReference type="NCBI Taxonomy" id="522306"/>
    <lineage>
        <taxon>Bacteria</taxon>
        <taxon>Pseudomonadati</taxon>
        <taxon>Pseudomonadota</taxon>
        <taxon>Betaproteobacteria</taxon>
        <taxon>Candidatus Accumulibacter</taxon>
    </lineage>
</organism>
<sequence length="406" mass="42175" precursor="true">MPSRKNRLVLLAVVAAGLIGLGYFAYTSFREPGGALLPAAPGGAGKPAAAGGPPGGFPTPVETARVLAAELAVEATAVGSLRSNESVILRPETPGRIASINFRDGVAVGKGALLIALDAATQSAELDQAKASLGLAQANHQRNQDLFARKFISRQALDNTQAGLKVQEAAVAVAQARFEKMHIRAPFSGIVGIRNVSVGDYVKEGQELVNLEDISTLKIDFRLPESYLTQLRPGQRLEVASDAIPGQLFPAVLDAINPLVEAGGRAISLRAHLPNAEGRLRPGLFVRVRLIFEQRNNVLLIPEQAVVPDSKAPYVYRLVDGKAKRAPIKTGLRRDGQVEVIEGLSAGDEVVIAGQLKLRDGAAVRAAGQGGAPGAPPLPPPEGAPPGADKAVATDGKAATPAGPGK</sequence>
<dbReference type="InterPro" id="IPR058624">
    <property type="entry name" value="MdtA-like_HH"/>
</dbReference>
<feature type="domain" description="YknX-like C-terminal permuted SH3-like" evidence="6">
    <location>
        <begin position="299"/>
        <end position="365"/>
    </location>
</feature>
<dbReference type="InterPro" id="IPR058637">
    <property type="entry name" value="YknX-like_C"/>
</dbReference>
<feature type="domain" description="Multidrug resistance protein MdtA-like alpha-helical hairpin" evidence="3">
    <location>
        <begin position="122"/>
        <end position="179"/>
    </location>
</feature>
<dbReference type="AlphaFoldDB" id="C7RR69"/>
<feature type="region of interest" description="Disordered" evidence="2">
    <location>
        <begin position="365"/>
        <end position="406"/>
    </location>
</feature>
<dbReference type="Gene3D" id="2.40.30.170">
    <property type="match status" value="1"/>
</dbReference>
<dbReference type="Pfam" id="PF25954">
    <property type="entry name" value="Beta-barrel_RND_2"/>
    <property type="match status" value="1"/>
</dbReference>
<evidence type="ECO:0000313" key="7">
    <source>
        <dbReference type="EMBL" id="ACV35750.1"/>
    </source>
</evidence>
<dbReference type="PANTHER" id="PTHR30469">
    <property type="entry name" value="MULTIDRUG RESISTANCE PROTEIN MDTA"/>
    <property type="match status" value="1"/>
</dbReference>
<dbReference type="SUPFAM" id="SSF111369">
    <property type="entry name" value="HlyD-like secretion proteins"/>
    <property type="match status" value="1"/>
</dbReference>
<dbReference type="Pfam" id="PF25989">
    <property type="entry name" value="YknX_C"/>
    <property type="match status" value="1"/>
</dbReference>
<dbReference type="HOGENOM" id="CLU_018816_1_2_4"/>
<dbReference type="OrthoDB" id="9784484at2"/>
<gene>
    <name evidence="7" type="ordered locus">CAP2UW1_2461</name>
</gene>
<accession>C7RR69</accession>
<feature type="domain" description="CusB-like beta-barrel" evidence="5">
    <location>
        <begin position="220"/>
        <end position="290"/>
    </location>
</feature>
<dbReference type="eggNOG" id="COG0845">
    <property type="taxonomic scope" value="Bacteria"/>
</dbReference>
<dbReference type="PANTHER" id="PTHR30469:SF11">
    <property type="entry name" value="BLL4320 PROTEIN"/>
    <property type="match status" value="1"/>
</dbReference>
<dbReference type="NCBIfam" id="TIGR01730">
    <property type="entry name" value="RND_mfp"/>
    <property type="match status" value="1"/>
</dbReference>
<evidence type="ECO:0000256" key="1">
    <source>
        <dbReference type="ARBA" id="ARBA00009477"/>
    </source>
</evidence>
<proteinExistence type="inferred from homology"/>
<dbReference type="STRING" id="522306.CAP2UW1_2461"/>
<evidence type="ECO:0000259" key="3">
    <source>
        <dbReference type="Pfam" id="PF25876"/>
    </source>
</evidence>
<dbReference type="GO" id="GO:1990281">
    <property type="term" value="C:efflux pump complex"/>
    <property type="evidence" value="ECO:0007669"/>
    <property type="project" value="TreeGrafter"/>
</dbReference>
<feature type="domain" description="Multidrug resistance protein MdtA-like barrel-sandwich hybrid" evidence="4">
    <location>
        <begin position="87"/>
        <end position="209"/>
    </location>
</feature>
<dbReference type="Gene3D" id="2.40.420.20">
    <property type="match status" value="1"/>
</dbReference>
<dbReference type="InterPro" id="IPR058625">
    <property type="entry name" value="MdtA-like_BSH"/>
</dbReference>
<reference evidence="7" key="1">
    <citation type="submission" date="2009-08" db="EMBL/GenBank/DDBJ databases">
        <authorList>
            <consortium name="US DOE Joint Genome Institute"/>
            <person name="Lucas S."/>
            <person name="Copeland A."/>
            <person name="Lapidus A."/>
            <person name="Glavina del Rio T."/>
            <person name="Dalin E."/>
            <person name="Tice H."/>
            <person name="Bruce D."/>
            <person name="Barry K."/>
            <person name="Pitluck S."/>
            <person name="Lowry S."/>
            <person name="Larimer F."/>
            <person name="Land M."/>
            <person name="Hauser L."/>
            <person name="Kyrpides N."/>
            <person name="Ivanova N."/>
            <person name="McMahon K.D."/>
            <person name="Hugenholtz P."/>
        </authorList>
    </citation>
    <scope>NUCLEOTIDE SEQUENCE</scope>
    <source>
        <strain evidence="7">UW-1</strain>
    </source>
</reference>
<dbReference type="FunFam" id="2.40.30.170:FF:000010">
    <property type="entry name" value="Efflux RND transporter periplasmic adaptor subunit"/>
    <property type="match status" value="1"/>
</dbReference>
<evidence type="ECO:0000256" key="2">
    <source>
        <dbReference type="SAM" id="MobiDB-lite"/>
    </source>
</evidence>
<dbReference type="Gene3D" id="1.10.287.470">
    <property type="entry name" value="Helix hairpin bin"/>
    <property type="match status" value="1"/>
</dbReference>
<dbReference type="KEGG" id="app:CAP2UW1_2461"/>
<evidence type="ECO:0000259" key="4">
    <source>
        <dbReference type="Pfam" id="PF25917"/>
    </source>
</evidence>
<name>C7RR69_ACCRE</name>
<protein>
    <submittedName>
        <fullName evidence="7">Efflux transporter, RND family, MFP subunit</fullName>
    </submittedName>
</protein>
<dbReference type="Pfam" id="PF25917">
    <property type="entry name" value="BSH_RND"/>
    <property type="match status" value="1"/>
</dbReference>
<dbReference type="Pfam" id="PF25876">
    <property type="entry name" value="HH_MFP_RND"/>
    <property type="match status" value="1"/>
</dbReference>
<comment type="similarity">
    <text evidence="1">Belongs to the membrane fusion protein (MFP) (TC 8.A.1) family.</text>
</comment>
<dbReference type="EMBL" id="CP001715">
    <property type="protein sequence ID" value="ACV35750.1"/>
    <property type="molecule type" value="Genomic_DNA"/>
</dbReference>
<dbReference type="GO" id="GO:0015562">
    <property type="term" value="F:efflux transmembrane transporter activity"/>
    <property type="evidence" value="ECO:0007669"/>
    <property type="project" value="TreeGrafter"/>
</dbReference>